<accession>A0ABR2QZC7</accession>
<proteinExistence type="predicted"/>
<dbReference type="Pfam" id="PF05553">
    <property type="entry name" value="DUF761"/>
    <property type="match status" value="1"/>
</dbReference>
<reference evidence="1 2" key="1">
    <citation type="journal article" date="2024" name="G3 (Bethesda)">
        <title>Genome assembly of Hibiscus sabdariffa L. provides insights into metabolisms of medicinal natural products.</title>
        <authorList>
            <person name="Kim T."/>
        </authorList>
    </citation>
    <scope>NUCLEOTIDE SEQUENCE [LARGE SCALE GENOMIC DNA]</scope>
    <source>
        <strain evidence="1">TK-2024</strain>
        <tissue evidence="1">Old leaves</tissue>
    </source>
</reference>
<dbReference type="EMBL" id="JBBPBN010000030">
    <property type="protein sequence ID" value="KAK9005844.1"/>
    <property type="molecule type" value="Genomic_DNA"/>
</dbReference>
<dbReference type="Proteomes" id="UP001396334">
    <property type="component" value="Unassembled WGS sequence"/>
</dbReference>
<sequence>MVVSPSYLKTLLLFPPFSFKSPSSSLSSMKIKSLIRSLVYAQVRRLIRAFSKAKSSFIQFSKDNKPIRYLISNSRTTKKKYKHKNLLFGSFRLHYNWGSSHVTPVPAPVLAGCTTVHPYYDSTWGSVISGKQCEEETVESELSGYLEWLEEKKVNGKCTEEEIESDLNDIDKLAEIFIANCHEKFRLEKEESYRSFQEMMARSL</sequence>
<dbReference type="PANTHER" id="PTHR33450">
    <property type="entry name" value="EMB|CAB67623.1-RELATED"/>
    <property type="match status" value="1"/>
</dbReference>
<comment type="caution">
    <text evidence="1">The sequence shown here is derived from an EMBL/GenBank/DDBJ whole genome shotgun (WGS) entry which is preliminary data.</text>
</comment>
<dbReference type="InterPro" id="IPR008480">
    <property type="entry name" value="DUF761_pln"/>
</dbReference>
<organism evidence="1 2">
    <name type="scientific">Hibiscus sabdariffa</name>
    <name type="common">roselle</name>
    <dbReference type="NCBI Taxonomy" id="183260"/>
    <lineage>
        <taxon>Eukaryota</taxon>
        <taxon>Viridiplantae</taxon>
        <taxon>Streptophyta</taxon>
        <taxon>Embryophyta</taxon>
        <taxon>Tracheophyta</taxon>
        <taxon>Spermatophyta</taxon>
        <taxon>Magnoliopsida</taxon>
        <taxon>eudicotyledons</taxon>
        <taxon>Gunneridae</taxon>
        <taxon>Pentapetalae</taxon>
        <taxon>rosids</taxon>
        <taxon>malvids</taxon>
        <taxon>Malvales</taxon>
        <taxon>Malvaceae</taxon>
        <taxon>Malvoideae</taxon>
        <taxon>Hibiscus</taxon>
    </lineage>
</organism>
<evidence type="ECO:0000313" key="2">
    <source>
        <dbReference type="Proteomes" id="UP001396334"/>
    </source>
</evidence>
<name>A0ABR2QZC7_9ROSI</name>
<protein>
    <submittedName>
        <fullName evidence="1">Uncharacterized protein</fullName>
    </submittedName>
</protein>
<gene>
    <name evidence="1" type="ORF">V6N11_043264</name>
</gene>
<evidence type="ECO:0000313" key="1">
    <source>
        <dbReference type="EMBL" id="KAK9005844.1"/>
    </source>
</evidence>
<dbReference type="PANTHER" id="PTHR33450:SF4">
    <property type="entry name" value="OS04G0665666 PROTEIN"/>
    <property type="match status" value="1"/>
</dbReference>
<keyword evidence="2" id="KW-1185">Reference proteome</keyword>